<dbReference type="InterPro" id="IPR001547">
    <property type="entry name" value="Glyco_hydro_5"/>
</dbReference>
<dbReference type="EMBL" id="JAQFWQ010000001">
    <property type="protein sequence ID" value="MDA2809119.1"/>
    <property type="molecule type" value="Genomic_DNA"/>
</dbReference>
<feature type="domain" description="Glycoside hydrolase family 5" evidence="7">
    <location>
        <begin position="51"/>
        <end position="296"/>
    </location>
</feature>
<proteinExistence type="inferred from homology"/>
<dbReference type="Pfam" id="PF00150">
    <property type="entry name" value="Cellulase"/>
    <property type="match status" value="1"/>
</dbReference>
<dbReference type="EC" id="3.2.1.4" evidence="2"/>
<evidence type="ECO:0000313" key="8">
    <source>
        <dbReference type="EMBL" id="MDA2809119.1"/>
    </source>
</evidence>
<evidence type="ECO:0000256" key="2">
    <source>
        <dbReference type="ARBA" id="ARBA00012601"/>
    </source>
</evidence>
<keyword evidence="9" id="KW-1185">Reference proteome</keyword>
<comment type="catalytic activity">
    <reaction evidence="1">
        <text>Endohydrolysis of (1-&gt;4)-beta-D-glucosidic linkages in cellulose, lichenin and cereal beta-D-glucans.</text>
        <dbReference type="EC" id="3.2.1.4"/>
    </reaction>
</comment>
<evidence type="ECO:0000259" key="7">
    <source>
        <dbReference type="Pfam" id="PF00150"/>
    </source>
</evidence>
<feature type="signal peptide" evidence="6">
    <location>
        <begin position="1"/>
        <end position="17"/>
    </location>
</feature>
<dbReference type="InterPro" id="IPR017853">
    <property type="entry name" value="GH"/>
</dbReference>
<evidence type="ECO:0000256" key="4">
    <source>
        <dbReference type="ARBA" id="ARBA00023295"/>
    </source>
</evidence>
<sequence length="338" mass="35775">MSTRPAAIGLAAALALAAAFGAAPGAADSARDTGTDTAAVGLHVRDGRLYEANGNEFVMRGVNHAHVWYPGQRRSFADIKALGANTVRVVLGSGQRWGPTPESEIAEVIGDCKENRLICVLEVHDTTGYGEEPAAATLDQAADYWIGVAGALRGEEDHILINLGNEPYGNDAQTNAGWAEDTSAAIGRLRAAGLDHALVADAPNWGQDWQRIMLEQAPDVEDPDGNTVFSVHMYGVYEDAGTIASYMDGFAANGLPLIVGEFGHLHSDGDPDEDAILAEAEARGIGYLGWSWSGNSGGVEYLDMAEGFDGQRLTPWGERIFNGPDGIAETSEEATVYE</sequence>
<name>A0ABT4TXX6_9ACTN</name>
<evidence type="ECO:0000256" key="6">
    <source>
        <dbReference type="SAM" id="SignalP"/>
    </source>
</evidence>
<dbReference type="SUPFAM" id="SSF51445">
    <property type="entry name" value="(Trans)glycosidases"/>
    <property type="match status" value="1"/>
</dbReference>
<evidence type="ECO:0000256" key="1">
    <source>
        <dbReference type="ARBA" id="ARBA00000966"/>
    </source>
</evidence>
<accession>A0ABT4TXX6</accession>
<dbReference type="InterPro" id="IPR018087">
    <property type="entry name" value="Glyco_hydro_5_CS"/>
</dbReference>
<keyword evidence="3 5" id="KW-0378">Hydrolase</keyword>
<keyword evidence="6" id="KW-0732">Signal</keyword>
<dbReference type="RefSeq" id="WP_270683032.1">
    <property type="nucleotide sequence ID" value="NZ_JAQFWQ010000001.1"/>
</dbReference>
<comment type="similarity">
    <text evidence="5">Belongs to the glycosyl hydrolase 5 (cellulase A) family.</text>
</comment>
<protein>
    <recommendedName>
        <fullName evidence="2">cellulase</fullName>
        <ecNumber evidence="2">3.2.1.4</ecNumber>
    </recommendedName>
</protein>
<dbReference type="PANTHER" id="PTHR34142">
    <property type="entry name" value="ENDO-BETA-1,4-GLUCANASE A"/>
    <property type="match status" value="1"/>
</dbReference>
<dbReference type="PROSITE" id="PS00659">
    <property type="entry name" value="GLYCOSYL_HYDROL_F5"/>
    <property type="match status" value="1"/>
</dbReference>
<keyword evidence="4 5" id="KW-0326">Glycosidase</keyword>
<evidence type="ECO:0000313" key="9">
    <source>
        <dbReference type="Proteomes" id="UP001527866"/>
    </source>
</evidence>
<comment type="caution">
    <text evidence="8">The sequence shown here is derived from an EMBL/GenBank/DDBJ whole genome shotgun (WGS) entry which is preliminary data.</text>
</comment>
<dbReference type="Gene3D" id="3.20.20.80">
    <property type="entry name" value="Glycosidases"/>
    <property type="match status" value="1"/>
</dbReference>
<organism evidence="8 9">
    <name type="scientific">Nocardiopsis endophytica</name>
    <dbReference type="NCBI Taxonomy" id="3018445"/>
    <lineage>
        <taxon>Bacteria</taxon>
        <taxon>Bacillati</taxon>
        <taxon>Actinomycetota</taxon>
        <taxon>Actinomycetes</taxon>
        <taxon>Streptosporangiales</taxon>
        <taxon>Nocardiopsidaceae</taxon>
        <taxon>Nocardiopsis</taxon>
    </lineage>
</organism>
<evidence type="ECO:0000256" key="5">
    <source>
        <dbReference type="RuleBase" id="RU361153"/>
    </source>
</evidence>
<evidence type="ECO:0000256" key="3">
    <source>
        <dbReference type="ARBA" id="ARBA00022801"/>
    </source>
</evidence>
<dbReference type="Proteomes" id="UP001527866">
    <property type="component" value="Unassembled WGS sequence"/>
</dbReference>
<gene>
    <name evidence="8" type="ORF">O4J56_00555</name>
</gene>
<reference evidence="8 9" key="1">
    <citation type="submission" date="2023-01" db="EMBL/GenBank/DDBJ databases">
        <title>Draft genome sequence of Nocardiopsis sp. RSe5-2 isolated from halophytes.</title>
        <authorList>
            <person name="Duangmal K."/>
            <person name="Chantavorakit T."/>
        </authorList>
    </citation>
    <scope>NUCLEOTIDE SEQUENCE [LARGE SCALE GENOMIC DNA]</scope>
    <source>
        <strain evidence="8 9">RSe5-2</strain>
    </source>
</reference>
<feature type="chain" id="PRO_5046901590" description="cellulase" evidence="6">
    <location>
        <begin position="18"/>
        <end position="338"/>
    </location>
</feature>
<dbReference type="PANTHER" id="PTHR34142:SF1">
    <property type="entry name" value="GLYCOSIDE HYDROLASE FAMILY 5 DOMAIN-CONTAINING PROTEIN"/>
    <property type="match status" value="1"/>
</dbReference>
<dbReference type="GO" id="GO:0016787">
    <property type="term" value="F:hydrolase activity"/>
    <property type="evidence" value="ECO:0007669"/>
    <property type="project" value="UniProtKB-KW"/>
</dbReference>